<dbReference type="InterPro" id="IPR038282">
    <property type="entry name" value="DUF2267_sf"/>
</dbReference>
<dbReference type="Pfam" id="PF10025">
    <property type="entry name" value="DUF2267"/>
    <property type="match status" value="1"/>
</dbReference>
<protein>
    <submittedName>
        <fullName evidence="1">DUF2267 domain-containing protein</fullName>
    </submittedName>
</protein>
<keyword evidence="2" id="KW-1185">Reference proteome</keyword>
<comment type="caution">
    <text evidence="1">The sequence shown here is derived from an EMBL/GenBank/DDBJ whole genome shotgun (WGS) entry which is preliminary data.</text>
</comment>
<name>A0ABV6M3D7_9ACTN</name>
<gene>
    <name evidence="1" type="ORF">ACFFIA_14975</name>
</gene>
<reference evidence="1 2" key="1">
    <citation type="submission" date="2024-09" db="EMBL/GenBank/DDBJ databases">
        <authorList>
            <person name="Sun Q."/>
            <person name="Mori K."/>
        </authorList>
    </citation>
    <scope>NUCLEOTIDE SEQUENCE [LARGE SCALE GENOMIC DNA]</scope>
    <source>
        <strain evidence="1 2">TBRC 3947</strain>
    </source>
</reference>
<evidence type="ECO:0000313" key="2">
    <source>
        <dbReference type="Proteomes" id="UP001589867"/>
    </source>
</evidence>
<dbReference type="Proteomes" id="UP001589867">
    <property type="component" value="Unassembled WGS sequence"/>
</dbReference>
<accession>A0ABV6M3D7</accession>
<proteinExistence type="predicted"/>
<dbReference type="InterPro" id="IPR018727">
    <property type="entry name" value="DUF2267"/>
</dbReference>
<sequence length="157" mass="16935">MSDLITAHVRPHLKPGDERAEADTIVHAVLRALGDRLPAGEAALLADGLPAPLRPYMRHPSALSTADDGPRNREDPLTRIAAACDTDEVDARRYARAVFAELAATVPPGAVYDAQVQLPDDVRELFPEPVRSVGHLPVRMSLETPPVRASIHGHPRG</sequence>
<dbReference type="Gene3D" id="1.10.490.110">
    <property type="entry name" value="Uncharacterized conserved protein DUF2267"/>
    <property type="match status" value="1"/>
</dbReference>
<evidence type="ECO:0000313" key="1">
    <source>
        <dbReference type="EMBL" id="MFC0528963.1"/>
    </source>
</evidence>
<dbReference type="EMBL" id="JBHLUH010000021">
    <property type="protein sequence ID" value="MFC0528963.1"/>
    <property type="molecule type" value="Genomic_DNA"/>
</dbReference>
<organism evidence="1 2">
    <name type="scientific">Phytohabitans kaempferiae</name>
    <dbReference type="NCBI Taxonomy" id="1620943"/>
    <lineage>
        <taxon>Bacteria</taxon>
        <taxon>Bacillati</taxon>
        <taxon>Actinomycetota</taxon>
        <taxon>Actinomycetes</taxon>
        <taxon>Micromonosporales</taxon>
        <taxon>Micromonosporaceae</taxon>
    </lineage>
</organism>
<dbReference type="RefSeq" id="WP_377251215.1">
    <property type="nucleotide sequence ID" value="NZ_JBHLUH010000021.1"/>
</dbReference>